<dbReference type="InterPro" id="IPR001303">
    <property type="entry name" value="Aldolase_II/adducin_N"/>
</dbReference>
<feature type="domain" description="Class II aldolase/adducin N-terminal" evidence="2">
    <location>
        <begin position="9"/>
        <end position="187"/>
    </location>
</feature>
<dbReference type="EMBL" id="MDTU01000002">
    <property type="protein sequence ID" value="ODN41521.1"/>
    <property type="molecule type" value="Genomic_DNA"/>
</dbReference>
<dbReference type="Proteomes" id="UP000094329">
    <property type="component" value="Unassembled WGS sequence"/>
</dbReference>
<keyword evidence="4" id="KW-1185">Reference proteome</keyword>
<dbReference type="PANTHER" id="PTHR10672">
    <property type="entry name" value="ADDUCIN"/>
    <property type="match status" value="1"/>
</dbReference>
<sequence>MQNITEQRINLAALHRLIYKYGWSDLILTHISSRTSQEQYLMAPLGLPFNHVNASSLSLMLFGGLPANENSQPVNPAGSVLHEAIYRARSDIGCVIHTHTTSGVAVSMLEDGLKCADQMSLMFHKKISYHPFSGISVDMEEQKSIIANLGDAACLILENHGLIATGQTIEEAFWNYYYLEKACEIQLKLLPAQAQLIEIDQRIKQKTQQQHEEFNTKKSLIQGIPNNAQLAFNAAVMDLPDDYRA</sequence>
<dbReference type="InterPro" id="IPR051017">
    <property type="entry name" value="Aldolase-II_Adducin_sf"/>
</dbReference>
<gene>
    <name evidence="3" type="ORF">BGC07_15550</name>
</gene>
<proteinExistence type="inferred from homology"/>
<evidence type="ECO:0000313" key="4">
    <source>
        <dbReference type="Proteomes" id="UP000094329"/>
    </source>
</evidence>
<organism evidence="3 4">
    <name type="scientific">Piscirickettsia litoralis</name>
    <dbReference type="NCBI Taxonomy" id="1891921"/>
    <lineage>
        <taxon>Bacteria</taxon>
        <taxon>Pseudomonadati</taxon>
        <taxon>Pseudomonadota</taxon>
        <taxon>Gammaproteobacteria</taxon>
        <taxon>Thiotrichales</taxon>
        <taxon>Piscirickettsiaceae</taxon>
        <taxon>Piscirickettsia</taxon>
    </lineage>
</organism>
<reference evidence="3 4" key="1">
    <citation type="submission" date="2016-08" db="EMBL/GenBank/DDBJ databases">
        <title>Draft genome sequence of Candidatus Piscirickettsia litoralis, from seawater.</title>
        <authorList>
            <person name="Wan X."/>
            <person name="Lee A.J."/>
            <person name="Hou S."/>
            <person name="Donachie S.P."/>
        </authorList>
    </citation>
    <scope>NUCLEOTIDE SEQUENCE [LARGE SCALE GENOMIC DNA]</scope>
    <source>
        <strain evidence="3 4">Y2</strain>
    </source>
</reference>
<comment type="caution">
    <text evidence="3">The sequence shown here is derived from an EMBL/GenBank/DDBJ whole genome shotgun (WGS) entry which is preliminary data.</text>
</comment>
<evidence type="ECO:0000256" key="1">
    <source>
        <dbReference type="ARBA" id="ARBA00037961"/>
    </source>
</evidence>
<dbReference type="Gene3D" id="3.40.225.10">
    <property type="entry name" value="Class II aldolase/adducin N-terminal domain"/>
    <property type="match status" value="1"/>
</dbReference>
<dbReference type="SMART" id="SM01007">
    <property type="entry name" value="Aldolase_II"/>
    <property type="match status" value="1"/>
</dbReference>
<dbReference type="PANTHER" id="PTHR10672:SF3">
    <property type="entry name" value="PROTEIN HU-LI TAI SHAO"/>
    <property type="match status" value="1"/>
</dbReference>
<dbReference type="SUPFAM" id="SSF53639">
    <property type="entry name" value="AraD/HMP-PK domain-like"/>
    <property type="match status" value="1"/>
</dbReference>
<accession>A0ABX2ZY28</accession>
<dbReference type="InterPro" id="IPR036409">
    <property type="entry name" value="Aldolase_II/adducin_N_sf"/>
</dbReference>
<evidence type="ECO:0000259" key="2">
    <source>
        <dbReference type="SMART" id="SM01007"/>
    </source>
</evidence>
<name>A0ABX2ZY28_9GAMM</name>
<dbReference type="Pfam" id="PF00596">
    <property type="entry name" value="Aldolase_II"/>
    <property type="match status" value="1"/>
</dbReference>
<evidence type="ECO:0000313" key="3">
    <source>
        <dbReference type="EMBL" id="ODN41521.1"/>
    </source>
</evidence>
<dbReference type="NCBIfam" id="NF005451">
    <property type="entry name" value="PRK07044.1"/>
    <property type="match status" value="1"/>
</dbReference>
<comment type="similarity">
    <text evidence="1">Belongs to the aldolase class II family.</text>
</comment>
<protein>
    <recommendedName>
        <fullName evidence="2">Class II aldolase/adducin N-terminal domain-containing protein</fullName>
    </recommendedName>
</protein>
<dbReference type="RefSeq" id="WP_069313986.1">
    <property type="nucleotide sequence ID" value="NZ_MDTU01000002.1"/>
</dbReference>